<organism evidence="1 2">
    <name type="scientific">Thiohalocapsa marina</name>
    <dbReference type="NCBI Taxonomy" id="424902"/>
    <lineage>
        <taxon>Bacteria</taxon>
        <taxon>Pseudomonadati</taxon>
        <taxon>Pseudomonadota</taxon>
        <taxon>Gammaproteobacteria</taxon>
        <taxon>Chromatiales</taxon>
        <taxon>Chromatiaceae</taxon>
        <taxon>Thiohalocapsa</taxon>
    </lineage>
</organism>
<proteinExistence type="predicted"/>
<dbReference type="AlphaFoldDB" id="A0A5M8FKX5"/>
<protein>
    <submittedName>
        <fullName evidence="1">Tellurite resistance TerB family protein</fullName>
    </submittedName>
</protein>
<keyword evidence="2" id="KW-1185">Reference proteome</keyword>
<dbReference type="SUPFAM" id="SSF158682">
    <property type="entry name" value="TerB-like"/>
    <property type="match status" value="1"/>
</dbReference>
<dbReference type="Proteomes" id="UP000322981">
    <property type="component" value="Unassembled WGS sequence"/>
</dbReference>
<evidence type="ECO:0000313" key="1">
    <source>
        <dbReference type="EMBL" id="KAA6184396.1"/>
    </source>
</evidence>
<accession>A0A5M8FKX5</accession>
<evidence type="ECO:0000313" key="2">
    <source>
        <dbReference type="Proteomes" id="UP000322981"/>
    </source>
</evidence>
<dbReference type="Pfam" id="PF04391">
    <property type="entry name" value="DUF533"/>
    <property type="match status" value="1"/>
</dbReference>
<dbReference type="CDD" id="cd07178">
    <property type="entry name" value="terB_like_YebE"/>
    <property type="match status" value="1"/>
</dbReference>
<dbReference type="InterPro" id="IPR029024">
    <property type="entry name" value="TerB-like"/>
</dbReference>
<comment type="caution">
    <text evidence="1">The sequence shown here is derived from an EMBL/GenBank/DDBJ whole genome shotgun (WGS) entry which is preliminary data.</text>
</comment>
<sequence>MLIIQRTRCAGKGPASGPAAGCFSQLLARAMIAAAKADGQIDVQESQTILNQINALALPPEDKAFLFEEYGRPLDIQALAGAAVQSREQAAEVYTASLWMFDPPSMPERIYLDSLARALKLDAALQTQIQATVEASRAG</sequence>
<dbReference type="EMBL" id="VWXX01000020">
    <property type="protein sequence ID" value="KAA6184396.1"/>
    <property type="molecule type" value="Genomic_DNA"/>
</dbReference>
<dbReference type="InterPro" id="IPR007486">
    <property type="entry name" value="YebE"/>
</dbReference>
<dbReference type="Gene3D" id="1.10.3680.10">
    <property type="entry name" value="TerB-like"/>
    <property type="match status" value="1"/>
</dbReference>
<dbReference type="OrthoDB" id="5459344at2"/>
<dbReference type="RefSeq" id="WP_150093754.1">
    <property type="nucleotide sequence ID" value="NZ_JBFUOH010000116.1"/>
</dbReference>
<gene>
    <name evidence="1" type="ORF">F2Q65_12520</name>
</gene>
<name>A0A5M8FKX5_9GAMM</name>
<reference evidence="1 2" key="1">
    <citation type="submission" date="2019-09" db="EMBL/GenBank/DDBJ databases">
        <title>Whole-genome sequence of the purple sulfur bacterium Thiohalocapsa marina DSM 19078.</title>
        <authorList>
            <person name="Kyndt J.A."/>
            <person name="Meyer T.E."/>
        </authorList>
    </citation>
    <scope>NUCLEOTIDE SEQUENCE [LARGE SCALE GENOMIC DNA]</scope>
    <source>
        <strain evidence="1 2">DSM 19078</strain>
    </source>
</reference>